<dbReference type="GO" id="GO:0010498">
    <property type="term" value="P:proteasomal protein catabolic process"/>
    <property type="evidence" value="ECO:0007669"/>
    <property type="project" value="UniProtKB-UniRule"/>
</dbReference>
<evidence type="ECO:0000256" key="10">
    <source>
        <dbReference type="PIRSR" id="PIRSR600243-1"/>
    </source>
</evidence>
<keyword evidence="6 9" id="KW-0068">Autocatalytic cleavage</keyword>
<dbReference type="PROSITE" id="PS51476">
    <property type="entry name" value="PROTEASOME_BETA_2"/>
    <property type="match status" value="1"/>
</dbReference>
<evidence type="ECO:0000256" key="8">
    <source>
        <dbReference type="ARBA" id="ARBA00023145"/>
    </source>
</evidence>
<dbReference type="NCBIfam" id="TIGR03634">
    <property type="entry name" value="arc_protsome_B"/>
    <property type="match status" value="1"/>
</dbReference>
<keyword evidence="4 9" id="KW-0888">Threonine protease</keyword>
<dbReference type="InterPro" id="IPR001353">
    <property type="entry name" value="Proteasome_sua/b"/>
</dbReference>
<evidence type="ECO:0000256" key="1">
    <source>
        <dbReference type="ARBA" id="ARBA00001198"/>
    </source>
</evidence>
<feature type="propeptide" id="PRO_5019875007" description="Removed in mature form; by autocatalysis" evidence="9">
    <location>
        <begin position="1"/>
        <end position="21"/>
    </location>
</feature>
<reference evidence="11 12" key="1">
    <citation type="submission" date="2018-06" db="EMBL/GenBank/DDBJ databases">
        <title>Extensive metabolic versatility and redundancy in microbially diverse, dynamic hydrothermal sediments.</title>
        <authorList>
            <person name="Dombrowski N."/>
            <person name="Teske A."/>
            <person name="Baker B.J."/>
        </authorList>
    </citation>
    <scope>NUCLEOTIDE SEQUENCE [LARGE SCALE GENOMIC DNA]</scope>
    <source>
        <strain evidence="11">B29_G17</strain>
    </source>
</reference>
<comment type="function">
    <text evidence="9">Component of the proteasome core, a large protease complex with broad specificity involved in protein degradation.</text>
</comment>
<dbReference type="PANTHER" id="PTHR32194">
    <property type="entry name" value="METALLOPROTEASE TLDD"/>
    <property type="match status" value="1"/>
</dbReference>
<dbReference type="PRINTS" id="PR00141">
    <property type="entry name" value="PROTEASOME"/>
</dbReference>
<organism evidence="11 12">
    <name type="scientific">Thermoproteota archaeon</name>
    <dbReference type="NCBI Taxonomy" id="2056631"/>
    <lineage>
        <taxon>Archaea</taxon>
        <taxon>Thermoproteota</taxon>
    </lineage>
</organism>
<dbReference type="FunFam" id="3.60.20.10:FF:000049">
    <property type="entry name" value="Proteasome subunit beta"/>
    <property type="match status" value="1"/>
</dbReference>
<evidence type="ECO:0000256" key="6">
    <source>
        <dbReference type="ARBA" id="ARBA00022813"/>
    </source>
</evidence>
<dbReference type="AlphaFoldDB" id="A0A497EY35"/>
<dbReference type="InterPro" id="IPR023333">
    <property type="entry name" value="Proteasome_suB-type"/>
</dbReference>
<accession>A0A497EY35</accession>
<dbReference type="EMBL" id="QMQZ01000004">
    <property type="protein sequence ID" value="RLE52293.1"/>
    <property type="molecule type" value="Genomic_DNA"/>
</dbReference>
<comment type="subcellular location">
    <subcellularLocation>
        <location evidence="9">Cytoplasm</location>
    </subcellularLocation>
</comment>
<feature type="active site" description="Nucleophile" evidence="9 10">
    <location>
        <position position="22"/>
    </location>
</feature>
<evidence type="ECO:0000256" key="9">
    <source>
        <dbReference type="HAMAP-Rule" id="MF_02113"/>
    </source>
</evidence>
<dbReference type="InterPro" id="IPR029055">
    <property type="entry name" value="Ntn_hydrolases_N"/>
</dbReference>
<dbReference type="GO" id="GO:0005737">
    <property type="term" value="C:cytoplasm"/>
    <property type="evidence" value="ECO:0007669"/>
    <property type="project" value="UniProtKB-SubCell"/>
</dbReference>
<evidence type="ECO:0000256" key="3">
    <source>
        <dbReference type="ARBA" id="ARBA00022670"/>
    </source>
</evidence>
<dbReference type="SUPFAM" id="SSF56235">
    <property type="entry name" value="N-terminal nucleophile aminohydrolases (Ntn hydrolases)"/>
    <property type="match status" value="1"/>
</dbReference>
<evidence type="ECO:0000256" key="5">
    <source>
        <dbReference type="ARBA" id="ARBA00022801"/>
    </source>
</evidence>
<dbReference type="EC" id="3.4.25.1" evidence="9"/>
<comment type="similarity">
    <text evidence="9">Belongs to the peptidase T1B family.</text>
</comment>
<dbReference type="Proteomes" id="UP000268446">
    <property type="component" value="Unassembled WGS sequence"/>
</dbReference>
<comment type="caution">
    <text evidence="11">The sequence shown here is derived from an EMBL/GenBank/DDBJ whole genome shotgun (WGS) entry which is preliminary data.</text>
</comment>
<evidence type="ECO:0000256" key="7">
    <source>
        <dbReference type="ARBA" id="ARBA00022942"/>
    </source>
</evidence>
<dbReference type="GO" id="GO:0019774">
    <property type="term" value="C:proteasome core complex, beta-subunit complex"/>
    <property type="evidence" value="ECO:0007669"/>
    <property type="project" value="UniProtKB-UniRule"/>
</dbReference>
<dbReference type="Gene3D" id="3.60.20.10">
    <property type="entry name" value="Glutamine Phosphoribosylpyrophosphate, subunit 1, domain 1"/>
    <property type="match status" value="1"/>
</dbReference>
<evidence type="ECO:0000256" key="2">
    <source>
        <dbReference type="ARBA" id="ARBA00022490"/>
    </source>
</evidence>
<name>A0A497EY35_9CREN</name>
<evidence type="ECO:0000256" key="4">
    <source>
        <dbReference type="ARBA" id="ARBA00022698"/>
    </source>
</evidence>
<sequence>MVYIKFTDNHANPSLKIAVTGTTTVAVVCRDGVILGADRRVTSGHFIVHKKVKKIFKLDDHLAATMAGVVADAQQIMELVSSNVKLYKYSTGVPIKVKSAATLLSNMLASARLLPYVVQVLVGGVDATGPRLFSLDPFGSLTEEKYIATGSGSPTAIGILEDAYKPEMTTQEALDVVIRSIKAAMKRDPASGEGFDIVIITPEGYRELPCEQIEG</sequence>
<dbReference type="PANTHER" id="PTHR32194:SF0">
    <property type="entry name" value="ATP-DEPENDENT PROTEASE SUBUNIT HSLV"/>
    <property type="match status" value="1"/>
</dbReference>
<dbReference type="PROSITE" id="PS00854">
    <property type="entry name" value="PROTEASOME_BETA_1"/>
    <property type="match status" value="1"/>
</dbReference>
<dbReference type="GO" id="GO:0004298">
    <property type="term" value="F:threonine-type endopeptidase activity"/>
    <property type="evidence" value="ECO:0007669"/>
    <property type="project" value="UniProtKB-UniRule"/>
</dbReference>
<protein>
    <recommendedName>
        <fullName evidence="9">Proteasome subunit beta</fullName>
        <ecNumber evidence="9">3.4.25.1</ecNumber>
    </recommendedName>
    <alternativeName>
        <fullName evidence="9">20S proteasome beta subunit</fullName>
    </alternativeName>
    <alternativeName>
        <fullName evidence="9">Proteasome core protein PsmB</fullName>
    </alternativeName>
</protein>
<dbReference type="InterPro" id="IPR000243">
    <property type="entry name" value="Pept_T1A_subB"/>
</dbReference>
<comment type="catalytic activity">
    <reaction evidence="1 9">
        <text>Cleavage of peptide bonds with very broad specificity.</text>
        <dbReference type="EC" id="3.4.25.1"/>
    </reaction>
</comment>
<gene>
    <name evidence="9 11" type="primary">psmB</name>
    <name evidence="11" type="ORF">DRJ20_00325</name>
</gene>
<evidence type="ECO:0000313" key="11">
    <source>
        <dbReference type="EMBL" id="RLE52293.1"/>
    </source>
</evidence>
<proteinExistence type="inferred from homology"/>
<keyword evidence="2 9" id="KW-0963">Cytoplasm</keyword>
<keyword evidence="5 9" id="KW-0378">Hydrolase</keyword>
<dbReference type="HAMAP" id="MF_02113_A">
    <property type="entry name" value="Proteasome_B_A"/>
    <property type="match status" value="1"/>
</dbReference>
<feature type="chain" id="PRO_5023535591" description="Proteasome subunit beta" evidence="9">
    <location>
        <begin position="22"/>
        <end position="215"/>
    </location>
</feature>
<keyword evidence="7 9" id="KW-0647">Proteasome</keyword>
<dbReference type="Pfam" id="PF00227">
    <property type="entry name" value="Proteasome"/>
    <property type="match status" value="1"/>
</dbReference>
<comment type="subunit">
    <text evidence="9">The 20S proteasome core is composed of 14 alpha and 14 beta subunits that assemble into four stacked heptameric rings, resulting in a barrel-shaped structure. The two inner rings, each composed of seven catalytic beta subunits, are sandwiched by two outer rings, each composed of seven alpha subunits. The catalytic chamber with the active sites is on the inside of the barrel. Has a gated structure, the ends of the cylinder being occluded by the N-termini of the alpha-subunits. Is capped at one or both ends by the proteasome regulatory ATPase, PAN.</text>
</comment>
<keyword evidence="3 9" id="KW-0645">Protease</keyword>
<dbReference type="InterPro" id="IPR016050">
    <property type="entry name" value="Proteasome_bsu_CS"/>
</dbReference>
<keyword evidence="8 9" id="KW-0865">Zymogen</keyword>
<comment type="activity regulation">
    <text evidence="9">The formation of the proteasomal ATPase PAN-20S proteasome complex, via the docking of the C-termini of PAN into the intersubunit pockets in the alpha-rings, triggers opening of the gate for substrate entry. Interconversion between the open-gate and close-gate conformations leads to a dynamic regulation of the 20S proteasome proteolysis activity.</text>
</comment>
<evidence type="ECO:0000313" key="12">
    <source>
        <dbReference type="Proteomes" id="UP000268446"/>
    </source>
</evidence>
<dbReference type="InterPro" id="IPR019983">
    <property type="entry name" value="Pept_T1A_Psome_bsu_arc"/>
</dbReference>